<evidence type="ECO:0000256" key="1">
    <source>
        <dbReference type="ARBA" id="ARBA00022490"/>
    </source>
</evidence>
<gene>
    <name evidence="7" type="ORF">ZBT109_0182</name>
</gene>
<keyword evidence="8" id="KW-1185">Reference proteome</keyword>
<proteinExistence type="inferred from homology"/>
<protein>
    <recommendedName>
        <fullName evidence="5">Putative pre-16S rRNA nuclease</fullName>
        <ecNumber evidence="5">3.1.-.-</ecNumber>
    </recommendedName>
</protein>
<keyword evidence="7" id="KW-0255">Endonuclease</keyword>
<dbReference type="OrthoDB" id="9796140at2"/>
<dbReference type="SUPFAM" id="SSF53098">
    <property type="entry name" value="Ribonuclease H-like"/>
    <property type="match status" value="1"/>
</dbReference>
<keyword evidence="1 5" id="KW-0963">Cytoplasm</keyword>
<sequence>MAIAPENDPRIQQLRQTPAQTEIGQRQLMGFDFGSRRIGVAVAHERIGAARPLPPLTARDGIPDWDRVTACVLEWKPDMFIVGLPLNEDGSESEMSRRARKFGNRLHARYGRPVEWINEYGSTRQAKEIARQRGRRAGSYRDNGVDGIAAEVILNSFMQPDLGFDF</sequence>
<comment type="function">
    <text evidence="5">Could be a nuclease involved in processing of the 5'-end of pre-16S rRNA.</text>
</comment>
<dbReference type="InterPro" id="IPR012337">
    <property type="entry name" value="RNaseH-like_sf"/>
</dbReference>
<dbReference type="HAMAP" id="MF_00651">
    <property type="entry name" value="Nuclease_YqgF"/>
    <property type="match status" value="1"/>
</dbReference>
<reference evidence="7 8" key="1">
    <citation type="submission" date="2018-09" db="EMBL/GenBank/DDBJ databases">
        <title>Zymobacter palmae IAM14233 (=T109) whole genome analysis.</title>
        <authorList>
            <person name="Yanase H."/>
        </authorList>
    </citation>
    <scope>NUCLEOTIDE SEQUENCE [LARGE SCALE GENOMIC DNA]</scope>
    <source>
        <strain evidence="7 8">IAM14233</strain>
    </source>
</reference>
<dbReference type="InterPro" id="IPR006641">
    <property type="entry name" value="YqgF/RNaseH-like_dom"/>
</dbReference>
<evidence type="ECO:0000256" key="3">
    <source>
        <dbReference type="ARBA" id="ARBA00022722"/>
    </source>
</evidence>
<keyword evidence="2 5" id="KW-0690">Ribosome biogenesis</keyword>
<dbReference type="PANTHER" id="PTHR33317:SF4">
    <property type="entry name" value="POLYNUCLEOTIDYL TRANSFERASE, RIBONUCLEASE H-LIKE SUPERFAMILY PROTEIN"/>
    <property type="match status" value="1"/>
</dbReference>
<evidence type="ECO:0000313" key="7">
    <source>
        <dbReference type="EMBL" id="BBG28980.1"/>
    </source>
</evidence>
<dbReference type="NCBIfam" id="TIGR00250">
    <property type="entry name" value="RNAse_H_YqgF"/>
    <property type="match status" value="1"/>
</dbReference>
<dbReference type="EMBL" id="AP018933">
    <property type="protein sequence ID" value="BBG28980.1"/>
    <property type="molecule type" value="Genomic_DNA"/>
</dbReference>
<dbReference type="STRING" id="1123510.GCA_000620025_00265"/>
<keyword evidence="3 5" id="KW-0540">Nuclease</keyword>
<dbReference type="Proteomes" id="UP000267342">
    <property type="component" value="Chromosome"/>
</dbReference>
<keyword evidence="4 5" id="KW-0378">Hydrolase</keyword>
<comment type="subcellular location">
    <subcellularLocation>
        <location evidence="5">Cytoplasm</location>
    </subcellularLocation>
</comment>
<dbReference type="Gene3D" id="3.30.420.140">
    <property type="entry name" value="YqgF/RNase H-like domain"/>
    <property type="match status" value="1"/>
</dbReference>
<evidence type="ECO:0000256" key="2">
    <source>
        <dbReference type="ARBA" id="ARBA00022517"/>
    </source>
</evidence>
<dbReference type="Pfam" id="PF03652">
    <property type="entry name" value="RuvX"/>
    <property type="match status" value="1"/>
</dbReference>
<dbReference type="GO" id="GO:0000967">
    <property type="term" value="P:rRNA 5'-end processing"/>
    <property type="evidence" value="ECO:0007669"/>
    <property type="project" value="UniProtKB-UniRule"/>
</dbReference>
<dbReference type="GO" id="GO:0005829">
    <property type="term" value="C:cytosol"/>
    <property type="evidence" value="ECO:0007669"/>
    <property type="project" value="TreeGrafter"/>
</dbReference>
<dbReference type="AlphaFoldDB" id="A0A348HBH8"/>
<dbReference type="PANTHER" id="PTHR33317">
    <property type="entry name" value="POLYNUCLEOTIDYL TRANSFERASE, RIBONUCLEASE H-LIKE SUPERFAMILY PROTEIN"/>
    <property type="match status" value="1"/>
</dbReference>
<dbReference type="SMART" id="SM00732">
    <property type="entry name" value="YqgFc"/>
    <property type="match status" value="1"/>
</dbReference>
<evidence type="ECO:0000256" key="4">
    <source>
        <dbReference type="ARBA" id="ARBA00022801"/>
    </source>
</evidence>
<organism evidence="7 8">
    <name type="scientific">Zymobacter palmae</name>
    <dbReference type="NCBI Taxonomy" id="33074"/>
    <lineage>
        <taxon>Bacteria</taxon>
        <taxon>Pseudomonadati</taxon>
        <taxon>Pseudomonadota</taxon>
        <taxon>Gammaproteobacteria</taxon>
        <taxon>Oceanospirillales</taxon>
        <taxon>Halomonadaceae</taxon>
        <taxon>Zymobacter group</taxon>
        <taxon>Zymobacter</taxon>
    </lineage>
</organism>
<comment type="similarity">
    <text evidence="5">Belongs to the YqgF HJR family.</text>
</comment>
<dbReference type="InterPro" id="IPR037027">
    <property type="entry name" value="YqgF/RNaseH-like_dom_sf"/>
</dbReference>
<dbReference type="GO" id="GO:0004519">
    <property type="term" value="F:endonuclease activity"/>
    <property type="evidence" value="ECO:0007669"/>
    <property type="project" value="UniProtKB-KW"/>
</dbReference>
<name>A0A348HBH8_9GAMM</name>
<dbReference type="KEGG" id="zpl:ZBT109_0182"/>
<evidence type="ECO:0000256" key="5">
    <source>
        <dbReference type="HAMAP-Rule" id="MF_00651"/>
    </source>
</evidence>
<dbReference type="GO" id="GO:0016788">
    <property type="term" value="F:hydrolase activity, acting on ester bonds"/>
    <property type="evidence" value="ECO:0007669"/>
    <property type="project" value="UniProtKB-UniRule"/>
</dbReference>
<evidence type="ECO:0000259" key="6">
    <source>
        <dbReference type="SMART" id="SM00732"/>
    </source>
</evidence>
<dbReference type="CDD" id="cd16964">
    <property type="entry name" value="YqgF"/>
    <property type="match status" value="1"/>
</dbReference>
<evidence type="ECO:0000313" key="8">
    <source>
        <dbReference type="Proteomes" id="UP000267342"/>
    </source>
</evidence>
<accession>A0A348HBH8</accession>
<dbReference type="InterPro" id="IPR005227">
    <property type="entry name" value="YqgF"/>
</dbReference>
<dbReference type="EC" id="3.1.-.-" evidence="5"/>
<feature type="domain" description="YqgF/RNase H-like" evidence="6">
    <location>
        <begin position="26"/>
        <end position="126"/>
    </location>
</feature>